<evidence type="ECO:0000313" key="3">
    <source>
        <dbReference type="EMBL" id="KAF0134685.1"/>
    </source>
</evidence>
<evidence type="ECO:0000256" key="1">
    <source>
        <dbReference type="SAM" id="SignalP"/>
    </source>
</evidence>
<dbReference type="Gene3D" id="2.130.10.10">
    <property type="entry name" value="YVTN repeat-like/Quinoprotein amine dehydrogenase"/>
    <property type="match status" value="1"/>
</dbReference>
<feature type="signal peptide" evidence="1">
    <location>
        <begin position="1"/>
        <end position="25"/>
    </location>
</feature>
<sequence length="612" mass="63772">MIKTSVFRITLFFLVLFLIASSSYAGVWHRQYASTGGSLGNTYFTDSKVGYFANNSLFKTTDRGITWTAITSGTALYIASSVHYINNTLYSAGTTVPASGRIESSTDNGSTWTSVSPGDILYESIWFADQNNGIVTGGLWAGDFRHTVNGGTTWEAINLGIGETYKAHSTSTSNIWVTGTTGYAKWNGTAWSSSAITGSPSLRGVHAEDANLVFMSGDNGLNGCIFKTENGGANWTTVVLNTYATIKDVWFTSALEGWAVSNGGEIFYTSTGGGSPSSWTTQSSGSIGNALSVFFTDSNNGWALFSDGLYKYIVSPEVTSISPSSAAAGWTGDITITGTNFQGTTGTDKPTVAISGVTVNSVTYTSSTQITANITIPSTIVIGSKTVTVTNPDTGKTTSSFSVTASAGGSSSSSISIYNPQTGNTEFYAGGKYSSVEIRLNTAEATTEVTVTAPTGFTITANSANSDNTKIYCTVDIGSSVVAGTYSLTVTNNKYLWTSTVEAKVVAQPSAPSAAATVGIIYPAGKQYVNPDTQSTINATIVSSVADDNGKIIVAGSTGIFNIVAAAIKVGNNTISIPLKTGEGMGMPNGIWPIRVIAKNGITAKGKLVVFR</sequence>
<dbReference type="InterPro" id="IPR013783">
    <property type="entry name" value="Ig-like_fold"/>
</dbReference>
<comment type="caution">
    <text evidence="3">The sequence shown here is derived from an EMBL/GenBank/DDBJ whole genome shotgun (WGS) entry which is preliminary data.</text>
</comment>
<dbReference type="AlphaFoldDB" id="A0A833NYV6"/>
<organism evidence="3 4">
    <name type="scientific">Candidatus Saganbacteria bacterium</name>
    <dbReference type="NCBI Taxonomy" id="2575572"/>
    <lineage>
        <taxon>Bacteria</taxon>
        <taxon>Bacillati</taxon>
        <taxon>Saganbacteria</taxon>
    </lineage>
</organism>
<name>A0A833NYV6_UNCSA</name>
<evidence type="ECO:0000259" key="2">
    <source>
        <dbReference type="Pfam" id="PF01833"/>
    </source>
</evidence>
<dbReference type="InterPro" id="IPR002909">
    <property type="entry name" value="IPT_dom"/>
</dbReference>
<dbReference type="SUPFAM" id="SSF81296">
    <property type="entry name" value="E set domains"/>
    <property type="match status" value="1"/>
</dbReference>
<dbReference type="Pfam" id="PF01833">
    <property type="entry name" value="TIG"/>
    <property type="match status" value="1"/>
</dbReference>
<dbReference type="Gene3D" id="2.60.40.10">
    <property type="entry name" value="Immunoglobulins"/>
    <property type="match status" value="1"/>
</dbReference>
<dbReference type="Proteomes" id="UP000488506">
    <property type="component" value="Unassembled WGS sequence"/>
</dbReference>
<proteinExistence type="predicted"/>
<feature type="chain" id="PRO_5033033620" description="IPT/TIG domain-containing protein" evidence="1">
    <location>
        <begin position="26"/>
        <end position="612"/>
    </location>
</feature>
<dbReference type="EMBL" id="WPAF01000006">
    <property type="protein sequence ID" value="KAF0134685.1"/>
    <property type="molecule type" value="Genomic_DNA"/>
</dbReference>
<dbReference type="SUPFAM" id="SSF110296">
    <property type="entry name" value="Oligoxyloglucan reducing end-specific cellobiohydrolase"/>
    <property type="match status" value="1"/>
</dbReference>
<reference evidence="3 4" key="1">
    <citation type="submission" date="2019-12" db="EMBL/GenBank/DDBJ databases">
        <authorList>
            <person name="Wolfe R."/>
            <person name="Danczak R."/>
            <person name="Wilkins M."/>
        </authorList>
    </citation>
    <scope>NUCLEOTIDE SEQUENCE [LARGE SCALE GENOMIC DNA]</scope>
    <source>
        <strain evidence="3">X2_MaxBin.013</strain>
    </source>
</reference>
<feature type="domain" description="IPT/TIG" evidence="2">
    <location>
        <begin position="316"/>
        <end position="400"/>
    </location>
</feature>
<protein>
    <recommendedName>
        <fullName evidence="2">IPT/TIG domain-containing protein</fullName>
    </recommendedName>
</protein>
<gene>
    <name evidence="3" type="ORF">FD145_516</name>
</gene>
<keyword evidence="1" id="KW-0732">Signal</keyword>
<dbReference type="InterPro" id="IPR014756">
    <property type="entry name" value="Ig_E-set"/>
</dbReference>
<evidence type="ECO:0000313" key="4">
    <source>
        <dbReference type="Proteomes" id="UP000488506"/>
    </source>
</evidence>
<dbReference type="InterPro" id="IPR015943">
    <property type="entry name" value="WD40/YVTN_repeat-like_dom_sf"/>
</dbReference>
<accession>A0A833NYV6</accession>